<dbReference type="EMBL" id="KV441394">
    <property type="protein sequence ID" value="OAF59372.1"/>
    <property type="molecule type" value="Genomic_DNA"/>
</dbReference>
<dbReference type="GeneID" id="36287332"/>
<dbReference type="PANTHER" id="PTHR12320:SF1">
    <property type="entry name" value="PROTEIN PHOSPHATASE PTC7 HOMOLOG"/>
    <property type="match status" value="1"/>
</dbReference>
<keyword evidence="1" id="KW-0464">Manganese</keyword>
<evidence type="ECO:0000256" key="1">
    <source>
        <dbReference type="RuleBase" id="RU366020"/>
    </source>
</evidence>
<keyword evidence="1" id="KW-0904">Protein phosphatase</keyword>
<accession>A0A177AD60</accession>
<dbReference type="SMART" id="SM00332">
    <property type="entry name" value="PP2Cc"/>
    <property type="match status" value="1"/>
</dbReference>
<comment type="cofactor">
    <cofactor evidence="1">
        <name>Mg(2+)</name>
        <dbReference type="ChEBI" id="CHEBI:18420"/>
    </cofactor>
</comment>
<dbReference type="VEuPathDB" id="FungiDB:GMDG_02231"/>
<feature type="compositionally biased region" description="Basic and acidic residues" evidence="2">
    <location>
        <begin position="98"/>
        <end position="107"/>
    </location>
</feature>
<dbReference type="InterPro" id="IPR036457">
    <property type="entry name" value="PPM-type-like_dom_sf"/>
</dbReference>
<dbReference type="Gene3D" id="3.60.40.10">
    <property type="entry name" value="PPM-type phosphatase domain"/>
    <property type="match status" value="1"/>
</dbReference>
<dbReference type="InterPro" id="IPR039123">
    <property type="entry name" value="PPTC7"/>
</dbReference>
<reference evidence="4" key="1">
    <citation type="submission" date="2016-03" db="EMBL/GenBank/DDBJ databases">
        <title>Updated assembly of Pseudogymnoascus destructans, the fungus causing white-nose syndrome of bats.</title>
        <authorList>
            <person name="Palmer J.M."/>
            <person name="Drees K.P."/>
            <person name="Foster J.T."/>
            <person name="Lindner D.L."/>
        </authorList>
    </citation>
    <scope>NUCLEOTIDE SEQUENCE [LARGE SCALE GENOMIC DNA]</scope>
    <source>
        <strain evidence="4">20631-21</strain>
    </source>
</reference>
<evidence type="ECO:0000259" key="3">
    <source>
        <dbReference type="PROSITE" id="PS51746"/>
    </source>
</evidence>
<keyword evidence="1" id="KW-0460">Magnesium</keyword>
<dbReference type="Proteomes" id="UP000077154">
    <property type="component" value="Unassembled WGS sequence"/>
</dbReference>
<dbReference type="InterPro" id="IPR001932">
    <property type="entry name" value="PPM-type_phosphatase-like_dom"/>
</dbReference>
<dbReference type="eggNOG" id="KOG1379">
    <property type="taxonomic scope" value="Eukaryota"/>
</dbReference>
<sequence>MDITARRISANKLVTAASKRIALAKYPIPTLCAQRSTGRRNLTTPSLRTKAPSQQQHNLLTPIAKRQEYSSSSAISPPPRFSYGIAASFTAKDKRFKPKDNVLHFEPRPIPVKRRTNRKDRPSSGQDAFFVSHLGDSGDVAMGVADGVGGWADSGVDPADFSHAFCDYMAYEANNYDTESGEALSAMALMQEGYDDVVNDKTIRAGGSTACVAIARTDGSLDVANLGDSGFLQLRLNAVHYNSEPQTHAFNTPYQLAIIPRSMRMMTQAFGGTQLDDMPKDSAVSKHSLRHGDVLVFATDGVWDNLNSYDILRLCSKLMVGSNAWAHSDDGINVTNRLSDYIMKDDSNGSDQVKSLQSFLAMGIASAAKAASINRRVDGPFAKEVQRHYPHEMWTGGKVDDICVVVAVVVEDGK</sequence>
<dbReference type="PANTHER" id="PTHR12320">
    <property type="entry name" value="PROTEIN PHOSPHATASE 2C"/>
    <property type="match status" value="1"/>
</dbReference>
<dbReference type="GO" id="GO:0004722">
    <property type="term" value="F:protein serine/threonine phosphatase activity"/>
    <property type="evidence" value="ECO:0007669"/>
    <property type="project" value="UniProtKB-EC"/>
</dbReference>
<comment type="cofactor">
    <cofactor evidence="1">
        <name>Mn(2+)</name>
        <dbReference type="ChEBI" id="CHEBI:29035"/>
    </cofactor>
</comment>
<feature type="domain" description="PPM-type phosphatase" evidence="3">
    <location>
        <begin position="111"/>
        <end position="409"/>
    </location>
</feature>
<dbReference type="GO" id="GO:0046872">
    <property type="term" value="F:metal ion binding"/>
    <property type="evidence" value="ECO:0007669"/>
    <property type="project" value="UniProtKB-UniRule"/>
</dbReference>
<dbReference type="AlphaFoldDB" id="A0A177AD60"/>
<comment type="catalytic activity">
    <reaction evidence="1">
        <text>O-phospho-L-seryl-[protein] + H2O = L-seryl-[protein] + phosphate</text>
        <dbReference type="Rhea" id="RHEA:20629"/>
        <dbReference type="Rhea" id="RHEA-COMP:9863"/>
        <dbReference type="Rhea" id="RHEA-COMP:11604"/>
        <dbReference type="ChEBI" id="CHEBI:15377"/>
        <dbReference type="ChEBI" id="CHEBI:29999"/>
        <dbReference type="ChEBI" id="CHEBI:43474"/>
        <dbReference type="ChEBI" id="CHEBI:83421"/>
        <dbReference type="EC" id="3.1.3.16"/>
    </reaction>
</comment>
<dbReference type="Pfam" id="PF13672">
    <property type="entry name" value="PP2C_2"/>
    <property type="match status" value="1"/>
</dbReference>
<feature type="region of interest" description="Disordered" evidence="2">
    <location>
        <begin position="98"/>
        <end position="126"/>
    </location>
</feature>
<organism evidence="4">
    <name type="scientific">Pseudogymnoascus destructans</name>
    <dbReference type="NCBI Taxonomy" id="655981"/>
    <lineage>
        <taxon>Eukaryota</taxon>
        <taxon>Fungi</taxon>
        <taxon>Dikarya</taxon>
        <taxon>Ascomycota</taxon>
        <taxon>Pezizomycotina</taxon>
        <taxon>Leotiomycetes</taxon>
        <taxon>Thelebolales</taxon>
        <taxon>Thelebolaceae</taxon>
        <taxon>Pseudogymnoascus</taxon>
    </lineage>
</organism>
<protein>
    <recommendedName>
        <fullName evidence="1">Protein phosphatase</fullName>
        <ecNumber evidence="1">3.1.3.16</ecNumber>
    </recommendedName>
</protein>
<comment type="catalytic activity">
    <reaction evidence="1">
        <text>O-phospho-L-threonyl-[protein] + H2O = L-threonyl-[protein] + phosphate</text>
        <dbReference type="Rhea" id="RHEA:47004"/>
        <dbReference type="Rhea" id="RHEA-COMP:11060"/>
        <dbReference type="Rhea" id="RHEA-COMP:11605"/>
        <dbReference type="ChEBI" id="CHEBI:15377"/>
        <dbReference type="ChEBI" id="CHEBI:30013"/>
        <dbReference type="ChEBI" id="CHEBI:43474"/>
        <dbReference type="ChEBI" id="CHEBI:61977"/>
        <dbReference type="EC" id="3.1.3.16"/>
    </reaction>
</comment>
<gene>
    <name evidence="4" type="ORF">VC83_04259</name>
</gene>
<comment type="similarity">
    <text evidence="1">Belongs to the PP2C family.</text>
</comment>
<dbReference type="RefSeq" id="XP_024324655.1">
    <property type="nucleotide sequence ID" value="XM_024467894.1"/>
</dbReference>
<name>A0A177AD60_9PEZI</name>
<proteinExistence type="inferred from homology"/>
<keyword evidence="1" id="KW-0378">Hydrolase</keyword>
<evidence type="ECO:0000256" key="2">
    <source>
        <dbReference type="SAM" id="MobiDB-lite"/>
    </source>
</evidence>
<dbReference type="OrthoDB" id="60843at2759"/>
<dbReference type="EC" id="3.1.3.16" evidence="1"/>
<evidence type="ECO:0000313" key="4">
    <source>
        <dbReference type="EMBL" id="OAF59372.1"/>
    </source>
</evidence>
<dbReference type="SUPFAM" id="SSF81606">
    <property type="entry name" value="PP2C-like"/>
    <property type="match status" value="1"/>
</dbReference>
<keyword evidence="1" id="KW-0479">Metal-binding</keyword>
<dbReference type="PROSITE" id="PS51746">
    <property type="entry name" value="PPM_2"/>
    <property type="match status" value="1"/>
</dbReference>